<dbReference type="Proteomes" id="UP000504603">
    <property type="component" value="Unplaced"/>
</dbReference>
<feature type="compositionally biased region" description="Basic and acidic residues" evidence="1">
    <location>
        <begin position="264"/>
        <end position="277"/>
    </location>
</feature>
<feature type="compositionally biased region" description="Basic residues" evidence="1">
    <location>
        <begin position="157"/>
        <end position="177"/>
    </location>
</feature>
<evidence type="ECO:0000256" key="1">
    <source>
        <dbReference type="SAM" id="MobiDB-lite"/>
    </source>
</evidence>
<dbReference type="InterPro" id="IPR056398">
    <property type="entry name" value="Tudor_Coilin"/>
</dbReference>
<feature type="region of interest" description="Disordered" evidence="1">
    <location>
        <begin position="577"/>
        <end position="601"/>
    </location>
</feature>
<accession>A0A6J1DEE4</accession>
<dbReference type="GeneID" id="111019678"/>
<feature type="compositionally biased region" description="Basic and acidic residues" evidence="1">
    <location>
        <begin position="294"/>
        <end position="303"/>
    </location>
</feature>
<feature type="region of interest" description="Disordered" evidence="1">
    <location>
        <begin position="349"/>
        <end position="411"/>
    </location>
</feature>
<feature type="compositionally biased region" description="Basic residues" evidence="1">
    <location>
        <begin position="278"/>
        <end position="293"/>
    </location>
</feature>
<evidence type="ECO:0000259" key="2">
    <source>
        <dbReference type="Pfam" id="PF15862"/>
    </source>
</evidence>
<feature type="compositionally biased region" description="Basic and acidic residues" evidence="1">
    <location>
        <begin position="193"/>
        <end position="203"/>
    </location>
</feature>
<protein>
    <submittedName>
        <fullName evidence="5">Coilin</fullName>
    </submittedName>
</protein>
<feature type="compositionally biased region" description="Polar residues" evidence="1">
    <location>
        <begin position="385"/>
        <end position="405"/>
    </location>
</feature>
<dbReference type="OrthoDB" id="74813at2759"/>
<dbReference type="InterPro" id="IPR031722">
    <property type="entry name" value="Coilin_N"/>
</dbReference>
<feature type="compositionally biased region" description="Polar residues" evidence="1">
    <location>
        <begin position="304"/>
        <end position="318"/>
    </location>
</feature>
<dbReference type="KEGG" id="mcha:111019678"/>
<keyword evidence="4" id="KW-1185">Reference proteome</keyword>
<dbReference type="GO" id="GO:0030619">
    <property type="term" value="F:U1 snRNA binding"/>
    <property type="evidence" value="ECO:0007669"/>
    <property type="project" value="TreeGrafter"/>
</dbReference>
<sequence length="619" mass="69229">MMETVRLRVLFRDKDLLTESLSKEGLSRSWIVLKSHLRTISDLSSYILSVFRLQDACPCGLILSMDGFVLPPFESVCILKDKDIVRVKKRKSKAINLKVGNGLIVTEEFRERKPVDNGVKLLADKEFENESDGYESESEEEKPKATLPVEASPVMKKVSKKRKASKIIRNSKRKKNKSSPTEEFPTIIADVQHANEKHEEIKHLKSNKSNLPQKVLVNKNDSSSSSSECESDTSNTTEIDGRSKNTIESTANADRIDQLGVGRRHVESSKTASESKKGPSRSSRRKKAKRRWLREKAQNEERQQQLLETSIDQGPSQNDDVDMDDETVPVVVKPGHIRFEPIGKVAADQAGEQKQDHFPTETLHWNGITNKKKGQKWGKEKTPSWKRNNSNNFTGEPLQLPTSETEQPKAPEPVVGPINFDELRPCTGSPQEGDLVAYRLIELSSTWTPEISSFRVGKVSWYDIESNRIMLIPVPEYPLSFKKEIDEDSASQSDTTPYGEDGSLKIDFASLVDLRLIKQGNLDSSKAAVNKEITSVNQTAESSMPIHNNGDANNAKQGNGKVSAWDEISEALSAKKAELSQNDGWNQEESSGRRSWSHRGLRGSALGPVMALLRAQNEL</sequence>
<name>A0A6J1DEE4_MOMCH</name>
<dbReference type="GO" id="GO:0015030">
    <property type="term" value="C:Cajal body"/>
    <property type="evidence" value="ECO:0007669"/>
    <property type="project" value="TreeGrafter"/>
</dbReference>
<evidence type="ECO:0000313" key="5">
    <source>
        <dbReference type="RefSeq" id="XP_022151777.1"/>
    </source>
</evidence>
<feature type="region of interest" description="Disordered" evidence="1">
    <location>
        <begin position="128"/>
        <end position="324"/>
    </location>
</feature>
<feature type="domain" description="Coilin tudor" evidence="3">
    <location>
        <begin position="417"/>
        <end position="520"/>
    </location>
</feature>
<feature type="compositionally biased region" description="Polar residues" evidence="1">
    <location>
        <begin position="579"/>
        <end position="589"/>
    </location>
</feature>
<dbReference type="Pfam" id="PF23086">
    <property type="entry name" value="Tudor_Coilin"/>
    <property type="match status" value="1"/>
</dbReference>
<feature type="compositionally biased region" description="Low complexity" evidence="1">
    <location>
        <begin position="220"/>
        <end position="238"/>
    </location>
</feature>
<evidence type="ECO:0000259" key="3">
    <source>
        <dbReference type="Pfam" id="PF23086"/>
    </source>
</evidence>
<dbReference type="PANTHER" id="PTHR15197:SF0">
    <property type="entry name" value="COILIN"/>
    <property type="match status" value="1"/>
</dbReference>
<evidence type="ECO:0000313" key="4">
    <source>
        <dbReference type="Proteomes" id="UP000504603"/>
    </source>
</evidence>
<dbReference type="PANTHER" id="PTHR15197">
    <property type="entry name" value="COILIN P80"/>
    <property type="match status" value="1"/>
</dbReference>
<organism evidence="4 5">
    <name type="scientific">Momordica charantia</name>
    <name type="common">Bitter gourd</name>
    <name type="synonym">Balsam pear</name>
    <dbReference type="NCBI Taxonomy" id="3673"/>
    <lineage>
        <taxon>Eukaryota</taxon>
        <taxon>Viridiplantae</taxon>
        <taxon>Streptophyta</taxon>
        <taxon>Embryophyta</taxon>
        <taxon>Tracheophyta</taxon>
        <taxon>Spermatophyta</taxon>
        <taxon>Magnoliopsida</taxon>
        <taxon>eudicotyledons</taxon>
        <taxon>Gunneridae</taxon>
        <taxon>Pentapetalae</taxon>
        <taxon>rosids</taxon>
        <taxon>fabids</taxon>
        <taxon>Cucurbitales</taxon>
        <taxon>Cucurbitaceae</taxon>
        <taxon>Momordiceae</taxon>
        <taxon>Momordica</taxon>
    </lineage>
</organism>
<proteinExistence type="predicted"/>
<dbReference type="Pfam" id="PF15862">
    <property type="entry name" value="Coilin_N"/>
    <property type="match status" value="1"/>
</dbReference>
<feature type="compositionally biased region" description="Acidic residues" evidence="1">
    <location>
        <begin position="129"/>
        <end position="140"/>
    </location>
</feature>
<dbReference type="AlphaFoldDB" id="A0A6J1DEE4"/>
<dbReference type="RefSeq" id="XP_022151777.1">
    <property type="nucleotide sequence ID" value="XM_022296085.1"/>
</dbReference>
<gene>
    <name evidence="5" type="primary">LOC111019678</name>
</gene>
<dbReference type="GO" id="GO:0000387">
    <property type="term" value="P:spliceosomal snRNP assembly"/>
    <property type="evidence" value="ECO:0007669"/>
    <property type="project" value="TreeGrafter"/>
</dbReference>
<feature type="domain" description="Coilin N-terminal" evidence="2">
    <location>
        <begin position="5"/>
        <end position="176"/>
    </location>
</feature>
<reference evidence="5" key="1">
    <citation type="submission" date="2025-08" db="UniProtKB">
        <authorList>
            <consortium name="RefSeq"/>
        </authorList>
    </citation>
    <scope>IDENTIFICATION</scope>
    <source>
        <strain evidence="5">OHB3-1</strain>
    </source>
</reference>
<dbReference type="InterPro" id="IPR024822">
    <property type="entry name" value="Coilin"/>
</dbReference>
<dbReference type="GO" id="GO:0030620">
    <property type="term" value="F:U2 snRNA binding"/>
    <property type="evidence" value="ECO:0007669"/>
    <property type="project" value="TreeGrafter"/>
</dbReference>